<evidence type="ECO:0000259" key="2">
    <source>
        <dbReference type="PROSITE" id="PS50021"/>
    </source>
</evidence>
<reference evidence="3 4" key="1">
    <citation type="submission" date="2019-04" db="EMBL/GenBank/DDBJ databases">
        <title>Annotation for the trematode Fasciola gigantica.</title>
        <authorList>
            <person name="Choi Y.-J."/>
        </authorList>
    </citation>
    <scope>NUCLEOTIDE SEQUENCE [LARGE SCALE GENOMIC DNA]</scope>
    <source>
        <strain evidence="3">Uganda_cow_1</strain>
    </source>
</reference>
<feature type="compositionally biased region" description="Polar residues" evidence="1">
    <location>
        <begin position="539"/>
        <end position="551"/>
    </location>
</feature>
<organism evidence="3 4">
    <name type="scientific">Fasciola gigantica</name>
    <name type="common">Giant liver fluke</name>
    <dbReference type="NCBI Taxonomy" id="46835"/>
    <lineage>
        <taxon>Eukaryota</taxon>
        <taxon>Metazoa</taxon>
        <taxon>Spiralia</taxon>
        <taxon>Lophotrochozoa</taxon>
        <taxon>Platyhelminthes</taxon>
        <taxon>Trematoda</taxon>
        <taxon>Digenea</taxon>
        <taxon>Plagiorchiida</taxon>
        <taxon>Echinostomata</taxon>
        <taxon>Echinostomatoidea</taxon>
        <taxon>Fasciolidae</taxon>
        <taxon>Fasciola</taxon>
    </lineage>
</organism>
<dbReference type="Pfam" id="PF00307">
    <property type="entry name" value="CH"/>
    <property type="match status" value="1"/>
</dbReference>
<dbReference type="Proteomes" id="UP000316759">
    <property type="component" value="Unassembled WGS sequence"/>
</dbReference>
<keyword evidence="4" id="KW-1185">Reference proteome</keyword>
<feature type="domain" description="Calponin-homology (CH)" evidence="2">
    <location>
        <begin position="1"/>
        <end position="90"/>
    </location>
</feature>
<dbReference type="EMBL" id="SUNJ01012098">
    <property type="protein sequence ID" value="TPP58340.1"/>
    <property type="molecule type" value="Genomic_DNA"/>
</dbReference>
<evidence type="ECO:0000313" key="3">
    <source>
        <dbReference type="EMBL" id="TPP58340.1"/>
    </source>
</evidence>
<dbReference type="InterPro" id="IPR001715">
    <property type="entry name" value="CH_dom"/>
</dbReference>
<dbReference type="PROSITE" id="PS50021">
    <property type="entry name" value="CH"/>
    <property type="match status" value="1"/>
</dbReference>
<dbReference type="InterPro" id="IPR036872">
    <property type="entry name" value="CH_dom_sf"/>
</dbReference>
<dbReference type="OrthoDB" id="10017054at2759"/>
<evidence type="ECO:0000256" key="1">
    <source>
        <dbReference type="SAM" id="MobiDB-lite"/>
    </source>
</evidence>
<dbReference type="Gene3D" id="1.20.58.60">
    <property type="match status" value="2"/>
</dbReference>
<name>A0A504YKI4_FASGI</name>
<sequence>QVHVVDFTTSWRDGLAFCALLHRHWPELIDFENMLTLDPKPWERIETVFKQATDHLGIPRLIEPVDLFENYWSDERCILTVVVTWYQYLTSSLSAKVHTSRLSHVLRQCLDIDQLALQYKTNLHRWFQWADVIKRWLVSTEQDLIPQSLKCPDPESWIRDQLRSISEWSQTEKLDRMLERSELEFLLHTIQIRQLAAGHNRFYPPEGFRTIDVDERWRELTSVERTLYLAHLTELTKQANLKYAGRRFDRKLSIFTMWLAENEQLLQVTERADAASFRSDMSDVQEFFCHITTNSDPKKLHQINLTSKLHRITTARRKHAAWLADAEAYVDIRSQRLRSVLNELLNHSEQTADIVDRTAKWNALSTRWMELQSRFALRTRGLKATEDWLYCLADMYDLLNGLCFRLAELNTCDSEQTVQIEITLNRISDELNQLDRWASLVEITCLNQAANENDVITGNETKSYPVLSDIHHISCDYVQQVRQIHSSMSQNLKNLNRWNNQKRRAYESLSELTEEMEWVQRKLGCISQTHLRMSVRNSHASLHSPHPTNMRLQKKIVDQEQQTDQ</sequence>
<dbReference type="AlphaFoldDB" id="A0A504YKI4"/>
<dbReference type="PANTHER" id="PTHR11915">
    <property type="entry name" value="SPECTRIN/FILAMIN RELATED CYTOSKELETAL PROTEIN"/>
    <property type="match status" value="1"/>
</dbReference>
<evidence type="ECO:0000313" key="4">
    <source>
        <dbReference type="Proteomes" id="UP000316759"/>
    </source>
</evidence>
<comment type="caution">
    <text evidence="3">The sequence shown here is derived from an EMBL/GenBank/DDBJ whole genome shotgun (WGS) entry which is preliminary data.</text>
</comment>
<dbReference type="SUPFAM" id="SSF47576">
    <property type="entry name" value="Calponin-homology domain, CH-domain"/>
    <property type="match status" value="1"/>
</dbReference>
<accession>A0A504YKI4</accession>
<gene>
    <name evidence="3" type="ORF">FGIG_06559</name>
</gene>
<dbReference type="STRING" id="46835.A0A504YKI4"/>
<feature type="non-terminal residue" evidence="3">
    <location>
        <position position="1"/>
    </location>
</feature>
<dbReference type="Gene3D" id="1.10.418.10">
    <property type="entry name" value="Calponin-like domain"/>
    <property type="match status" value="1"/>
</dbReference>
<dbReference type="SMART" id="SM00033">
    <property type="entry name" value="CH"/>
    <property type="match status" value="1"/>
</dbReference>
<proteinExistence type="predicted"/>
<feature type="region of interest" description="Disordered" evidence="1">
    <location>
        <begin position="539"/>
        <end position="565"/>
    </location>
</feature>
<protein>
    <recommendedName>
        <fullName evidence="2">Calponin-homology (CH) domain-containing protein</fullName>
    </recommendedName>
</protein>